<protein>
    <submittedName>
        <fullName evidence="2">Domain-containing protein 2</fullName>
    </submittedName>
</protein>
<dbReference type="EMBL" id="JAWWNJ010000003">
    <property type="protein sequence ID" value="KAK7059853.1"/>
    <property type="molecule type" value="Genomic_DNA"/>
</dbReference>
<dbReference type="PANTHER" id="PTHR47765">
    <property type="entry name" value="3'-5' EXONUCLEASE DOMAIN-CONTAINING PROTEIN"/>
    <property type="match status" value="1"/>
</dbReference>
<dbReference type="Gene3D" id="3.30.420.10">
    <property type="entry name" value="Ribonuclease H-like superfamily/Ribonuclease H"/>
    <property type="match status" value="1"/>
</dbReference>
<dbReference type="GO" id="GO:0006139">
    <property type="term" value="P:nucleobase-containing compound metabolic process"/>
    <property type="evidence" value="ECO:0007669"/>
    <property type="project" value="InterPro"/>
</dbReference>
<evidence type="ECO:0000313" key="3">
    <source>
        <dbReference type="Proteomes" id="UP001362999"/>
    </source>
</evidence>
<name>A0AAW0E7T2_9AGAR</name>
<dbReference type="AlphaFoldDB" id="A0AAW0E7T2"/>
<dbReference type="InterPro" id="IPR002562">
    <property type="entry name" value="3'-5'_exonuclease_dom"/>
</dbReference>
<dbReference type="PANTHER" id="PTHR47765:SF2">
    <property type="entry name" value="EXONUCLEASE MUT-7 HOMOLOG"/>
    <property type="match status" value="1"/>
</dbReference>
<comment type="caution">
    <text evidence="2">The sequence shown here is derived from an EMBL/GenBank/DDBJ whole genome shotgun (WGS) entry which is preliminary data.</text>
</comment>
<evidence type="ECO:0000313" key="2">
    <source>
        <dbReference type="EMBL" id="KAK7059853.1"/>
    </source>
</evidence>
<dbReference type="InterPro" id="IPR052408">
    <property type="entry name" value="Exonuclease_MUT-7-like"/>
</dbReference>
<gene>
    <name evidence="2" type="ORF">R3P38DRAFT_2496336</name>
</gene>
<evidence type="ECO:0000259" key="1">
    <source>
        <dbReference type="Pfam" id="PF01612"/>
    </source>
</evidence>
<dbReference type="GO" id="GO:0008408">
    <property type="term" value="F:3'-5' exonuclease activity"/>
    <property type="evidence" value="ECO:0007669"/>
    <property type="project" value="InterPro"/>
</dbReference>
<reference evidence="2 3" key="1">
    <citation type="journal article" date="2024" name="J Genomics">
        <title>Draft genome sequencing and assembly of Favolaschia claudopus CIRM-BRFM 2984 isolated from oak limbs.</title>
        <authorList>
            <person name="Navarro D."/>
            <person name="Drula E."/>
            <person name="Chaduli D."/>
            <person name="Cazenave R."/>
            <person name="Ahrendt S."/>
            <person name="Wang J."/>
            <person name="Lipzen A."/>
            <person name="Daum C."/>
            <person name="Barry K."/>
            <person name="Grigoriev I.V."/>
            <person name="Favel A."/>
            <person name="Rosso M.N."/>
            <person name="Martin F."/>
        </authorList>
    </citation>
    <scope>NUCLEOTIDE SEQUENCE [LARGE SCALE GENOMIC DNA]</scope>
    <source>
        <strain evidence="2 3">CIRM-BRFM 2984</strain>
    </source>
</reference>
<dbReference type="GO" id="GO:0003676">
    <property type="term" value="F:nucleic acid binding"/>
    <property type="evidence" value="ECO:0007669"/>
    <property type="project" value="InterPro"/>
</dbReference>
<dbReference type="SUPFAM" id="SSF53098">
    <property type="entry name" value="Ribonuclease H-like"/>
    <property type="match status" value="1"/>
</dbReference>
<accession>A0AAW0E7T2</accession>
<sequence>MLPTVPYVQELPSYPTPPFLYLVSLDETNHHLQAIQDGAIIGFDMEGCQVNRAKLSKSGKKARLDQQIRDVRSNNFTIDWTDVETCLVQIVTQGGATFVINLNVMKAMPDELRRICESTTITKVSAGIVADGIRLWDDFRIQLHSAVSLGLLARLAYPTELVGDVAFLHEPSLGIIIHHTLGFKLEKGERRSNWRAIPLKESQKNYAACDPHASLAAYNVLQGFIAARGAPVERSWYCFDVVYRQRAVEGDHVRSWTPSCPWWSAAGFFKGFDYATQ</sequence>
<dbReference type="Proteomes" id="UP001362999">
    <property type="component" value="Unassembled WGS sequence"/>
</dbReference>
<keyword evidence="3" id="KW-1185">Reference proteome</keyword>
<organism evidence="2 3">
    <name type="scientific">Favolaschia claudopus</name>
    <dbReference type="NCBI Taxonomy" id="2862362"/>
    <lineage>
        <taxon>Eukaryota</taxon>
        <taxon>Fungi</taxon>
        <taxon>Dikarya</taxon>
        <taxon>Basidiomycota</taxon>
        <taxon>Agaricomycotina</taxon>
        <taxon>Agaricomycetes</taxon>
        <taxon>Agaricomycetidae</taxon>
        <taxon>Agaricales</taxon>
        <taxon>Marasmiineae</taxon>
        <taxon>Mycenaceae</taxon>
        <taxon>Favolaschia</taxon>
    </lineage>
</organism>
<dbReference type="InterPro" id="IPR036397">
    <property type="entry name" value="RNaseH_sf"/>
</dbReference>
<dbReference type="InterPro" id="IPR012337">
    <property type="entry name" value="RNaseH-like_sf"/>
</dbReference>
<proteinExistence type="predicted"/>
<dbReference type="Pfam" id="PF01612">
    <property type="entry name" value="DNA_pol_A_exo1"/>
    <property type="match status" value="1"/>
</dbReference>
<feature type="domain" description="3'-5' exonuclease" evidence="1">
    <location>
        <begin position="84"/>
        <end position="221"/>
    </location>
</feature>